<accession>A0A8E2FD47</accession>
<name>A0A8E2FD47_9PEZI</name>
<feature type="non-terminal residue" evidence="1">
    <location>
        <position position="308"/>
    </location>
</feature>
<reference evidence="1 2" key="1">
    <citation type="journal article" date="2016" name="Nat. Commun.">
        <title>Ectomycorrhizal ecology is imprinted in the genome of the dominant symbiotic fungus Cenococcum geophilum.</title>
        <authorList>
            <consortium name="DOE Joint Genome Institute"/>
            <person name="Peter M."/>
            <person name="Kohler A."/>
            <person name="Ohm R.A."/>
            <person name="Kuo A."/>
            <person name="Krutzmann J."/>
            <person name="Morin E."/>
            <person name="Arend M."/>
            <person name="Barry K.W."/>
            <person name="Binder M."/>
            <person name="Choi C."/>
            <person name="Clum A."/>
            <person name="Copeland A."/>
            <person name="Grisel N."/>
            <person name="Haridas S."/>
            <person name="Kipfer T."/>
            <person name="LaButti K."/>
            <person name="Lindquist E."/>
            <person name="Lipzen A."/>
            <person name="Maire R."/>
            <person name="Meier B."/>
            <person name="Mihaltcheva S."/>
            <person name="Molinier V."/>
            <person name="Murat C."/>
            <person name="Poggeler S."/>
            <person name="Quandt C.A."/>
            <person name="Sperisen C."/>
            <person name="Tritt A."/>
            <person name="Tisserant E."/>
            <person name="Crous P.W."/>
            <person name="Henrissat B."/>
            <person name="Nehls U."/>
            <person name="Egli S."/>
            <person name="Spatafora J.W."/>
            <person name="Grigoriev I.V."/>
            <person name="Martin F.M."/>
        </authorList>
    </citation>
    <scope>NUCLEOTIDE SEQUENCE [LARGE SCALE GENOMIC DNA]</scope>
    <source>
        <strain evidence="1 2">CBS 207.34</strain>
    </source>
</reference>
<proteinExistence type="predicted"/>
<dbReference type="Proteomes" id="UP000250140">
    <property type="component" value="Unassembled WGS sequence"/>
</dbReference>
<dbReference type="OrthoDB" id="5043642at2759"/>
<keyword evidence="2" id="KW-1185">Reference proteome</keyword>
<gene>
    <name evidence="1" type="ORF">AOQ84DRAFT_266798</name>
</gene>
<protein>
    <submittedName>
        <fullName evidence="1">Uncharacterized protein</fullName>
    </submittedName>
</protein>
<evidence type="ECO:0000313" key="1">
    <source>
        <dbReference type="EMBL" id="OCL14640.1"/>
    </source>
</evidence>
<feature type="non-terminal residue" evidence="1">
    <location>
        <position position="1"/>
    </location>
</feature>
<dbReference type="AlphaFoldDB" id="A0A8E2FD47"/>
<dbReference type="InterPro" id="IPR021848">
    <property type="entry name" value="HODM_asu-like"/>
</dbReference>
<dbReference type="EMBL" id="KV748552">
    <property type="protein sequence ID" value="OCL14640.1"/>
    <property type="molecule type" value="Genomic_DNA"/>
</dbReference>
<sequence>SDLSHLKSHSSPTFKRRPASYMTMGLRKLDMENWLTIDSGDYQYYAARRQLLSEAKEEVIQCLPGGEAACEELLGVVTQFLAKKYPREYEVFEGYLGQESIRNNVTGEEFSLKMPYNFHPLEVVARLAVEDFNILIKSEFTGKHHLLASATLSPAGWYLRDRIGNSVTDIHSPVPQWEGKLSKPVEHYFNRLDQKSSMERSSIFIQVRPPGRSLAEILFIQEPKDFFPGNVNNLWPRDIIIRRERQAFRRLPKTNAVVFTVKTSITPLVQLPKEELEGLAAEIRSWPEDIATYKGKGLWGRLILGYCD</sequence>
<organism evidence="1 2">
    <name type="scientific">Glonium stellatum</name>
    <dbReference type="NCBI Taxonomy" id="574774"/>
    <lineage>
        <taxon>Eukaryota</taxon>
        <taxon>Fungi</taxon>
        <taxon>Dikarya</taxon>
        <taxon>Ascomycota</taxon>
        <taxon>Pezizomycotina</taxon>
        <taxon>Dothideomycetes</taxon>
        <taxon>Pleosporomycetidae</taxon>
        <taxon>Gloniales</taxon>
        <taxon>Gloniaceae</taxon>
        <taxon>Glonium</taxon>
    </lineage>
</organism>
<dbReference type="Pfam" id="PF11927">
    <property type="entry name" value="HODM_asu-like"/>
    <property type="match status" value="1"/>
</dbReference>
<evidence type="ECO:0000313" key="2">
    <source>
        <dbReference type="Proteomes" id="UP000250140"/>
    </source>
</evidence>